<feature type="transmembrane region" description="Helical" evidence="2">
    <location>
        <begin position="375"/>
        <end position="402"/>
    </location>
</feature>
<dbReference type="Proteomes" id="UP000324800">
    <property type="component" value="Unassembled WGS sequence"/>
</dbReference>
<sequence length="449" mass="50677">MKKSICGIDERVDSSIAYPISNNNLITPKIVHGIVAKQFDQNEQYGFWIVSINIRIPGTNTPITPLQNYQPQSNKIQNTGQSSSYLNPTDFLNQGNTSSKQFIGQNSLIQVSAGNLSIKSKSDKKKKKKKKKKGGSGDNVITELQGGQGQGKNNTRMKRAIILLVVSYHLITIVSLIVGTILYISDSSNCSQQLQNLLNICQLSGYSTRLPTFGIQALFLDIQYSFKYTGINDGKAESIPTWETIKQSFTDYGKQISDQISVIYDVTTNTEPWEVADINTYLFEVERANISASREPTMISQEWQPSNLIRAMTNLGQMSGQLGILNSTTPNTEYKKFYSDIQYIIFNAPVAILASCKRAMISYLDETEALIQQSIILQVLIIVILLVLNMIMMISMFCFFTIKVHKERQSMMIQFLDIPKQKMQGVIRRLLQQAEDESEDYFIEQLKNE</sequence>
<evidence type="ECO:0000313" key="3">
    <source>
        <dbReference type="EMBL" id="KAA6370930.1"/>
    </source>
</evidence>
<comment type="caution">
    <text evidence="3">The sequence shown here is derived from an EMBL/GenBank/DDBJ whole genome shotgun (WGS) entry which is preliminary data.</text>
</comment>
<accession>A0A5J4ULM5</accession>
<keyword evidence="2" id="KW-1133">Transmembrane helix</keyword>
<evidence type="ECO:0000256" key="2">
    <source>
        <dbReference type="SAM" id="Phobius"/>
    </source>
</evidence>
<dbReference type="AlphaFoldDB" id="A0A5J4ULM5"/>
<keyword evidence="2" id="KW-0472">Membrane</keyword>
<gene>
    <name evidence="3" type="ORF">EZS28_033544</name>
</gene>
<keyword evidence="2" id="KW-0812">Transmembrane</keyword>
<name>A0A5J4ULM5_9EUKA</name>
<feature type="transmembrane region" description="Helical" evidence="2">
    <location>
        <begin position="160"/>
        <end position="184"/>
    </location>
</feature>
<reference evidence="3 4" key="1">
    <citation type="submission" date="2019-03" db="EMBL/GenBank/DDBJ databases">
        <title>Single cell metagenomics reveals metabolic interactions within the superorganism composed of flagellate Streblomastix strix and complex community of Bacteroidetes bacteria on its surface.</title>
        <authorList>
            <person name="Treitli S.C."/>
            <person name="Kolisko M."/>
            <person name="Husnik F."/>
            <person name="Keeling P."/>
            <person name="Hampl V."/>
        </authorList>
    </citation>
    <scope>NUCLEOTIDE SEQUENCE [LARGE SCALE GENOMIC DNA]</scope>
    <source>
        <strain evidence="3">ST1C</strain>
    </source>
</reference>
<organism evidence="3 4">
    <name type="scientific">Streblomastix strix</name>
    <dbReference type="NCBI Taxonomy" id="222440"/>
    <lineage>
        <taxon>Eukaryota</taxon>
        <taxon>Metamonada</taxon>
        <taxon>Preaxostyla</taxon>
        <taxon>Oxymonadida</taxon>
        <taxon>Streblomastigidae</taxon>
        <taxon>Streblomastix</taxon>
    </lineage>
</organism>
<feature type="compositionally biased region" description="Basic residues" evidence="1">
    <location>
        <begin position="122"/>
        <end position="134"/>
    </location>
</feature>
<feature type="region of interest" description="Disordered" evidence="1">
    <location>
        <begin position="119"/>
        <end position="150"/>
    </location>
</feature>
<proteinExistence type="predicted"/>
<evidence type="ECO:0008006" key="5">
    <source>
        <dbReference type="Google" id="ProtNLM"/>
    </source>
</evidence>
<dbReference type="EMBL" id="SNRW01014936">
    <property type="protein sequence ID" value="KAA6370930.1"/>
    <property type="molecule type" value="Genomic_DNA"/>
</dbReference>
<protein>
    <recommendedName>
        <fullName evidence="5">Transmembrane protein</fullName>
    </recommendedName>
</protein>
<evidence type="ECO:0000313" key="4">
    <source>
        <dbReference type="Proteomes" id="UP000324800"/>
    </source>
</evidence>
<evidence type="ECO:0000256" key="1">
    <source>
        <dbReference type="SAM" id="MobiDB-lite"/>
    </source>
</evidence>